<dbReference type="Pfam" id="PF08276">
    <property type="entry name" value="PAN_2"/>
    <property type="match status" value="1"/>
</dbReference>
<name>A0A2N9HS19_FAGSY</name>
<evidence type="ECO:0000259" key="1">
    <source>
        <dbReference type="PROSITE" id="PS50948"/>
    </source>
</evidence>
<accession>A0A2N9HS19</accession>
<organism evidence="2">
    <name type="scientific">Fagus sylvatica</name>
    <name type="common">Beechnut</name>
    <dbReference type="NCBI Taxonomy" id="28930"/>
    <lineage>
        <taxon>Eukaryota</taxon>
        <taxon>Viridiplantae</taxon>
        <taxon>Streptophyta</taxon>
        <taxon>Embryophyta</taxon>
        <taxon>Tracheophyta</taxon>
        <taxon>Spermatophyta</taxon>
        <taxon>Magnoliopsida</taxon>
        <taxon>eudicotyledons</taxon>
        <taxon>Gunneridae</taxon>
        <taxon>Pentapetalae</taxon>
        <taxon>rosids</taxon>
        <taxon>fabids</taxon>
        <taxon>Fagales</taxon>
        <taxon>Fagaceae</taxon>
        <taxon>Fagus</taxon>
    </lineage>
</organism>
<dbReference type="PROSITE" id="PS50948">
    <property type="entry name" value="PAN"/>
    <property type="match status" value="1"/>
</dbReference>
<protein>
    <recommendedName>
        <fullName evidence="1">Apple domain-containing protein</fullName>
    </recommendedName>
</protein>
<feature type="domain" description="Apple" evidence="1">
    <location>
        <begin position="44"/>
        <end position="109"/>
    </location>
</feature>
<dbReference type="EMBL" id="OIVN01003927">
    <property type="protein sequence ID" value="SPD14429.1"/>
    <property type="molecule type" value="Genomic_DNA"/>
</dbReference>
<dbReference type="InterPro" id="IPR003609">
    <property type="entry name" value="Pan_app"/>
</dbReference>
<gene>
    <name evidence="2" type="ORF">FSB_LOCUS42311</name>
</gene>
<proteinExistence type="predicted"/>
<reference evidence="2" key="1">
    <citation type="submission" date="2018-02" db="EMBL/GenBank/DDBJ databases">
        <authorList>
            <person name="Cohen D.B."/>
            <person name="Kent A.D."/>
        </authorList>
    </citation>
    <scope>NUCLEOTIDE SEQUENCE</scope>
</reference>
<dbReference type="AlphaFoldDB" id="A0A2N9HS19"/>
<evidence type="ECO:0000313" key="2">
    <source>
        <dbReference type="EMBL" id="SPD14429.1"/>
    </source>
</evidence>
<sequence>MEPLQLKIDYLGILSDTSGTLVNCTTSDFSNSSEGCVPQELPECRSRSHTFTPYSGVWDDIDGFRFDKGDNLTLMDCKSKCLKNCSCVAYASTNQEGCPNWLSDLVEIT</sequence>